<evidence type="ECO:0000256" key="8">
    <source>
        <dbReference type="ARBA" id="ARBA00023136"/>
    </source>
</evidence>
<dbReference type="EMBL" id="LR899009">
    <property type="protein sequence ID" value="CAD7076825.1"/>
    <property type="molecule type" value="Genomic_DNA"/>
</dbReference>
<evidence type="ECO:0000256" key="2">
    <source>
        <dbReference type="ARBA" id="ARBA00008699"/>
    </source>
</evidence>
<name>A0A7R8U9T9_HERIL</name>
<evidence type="ECO:0000256" key="9">
    <source>
        <dbReference type="ARBA" id="ARBA00030608"/>
    </source>
</evidence>
<dbReference type="FunCoup" id="A0A7R8U9T9">
    <property type="interactions" value="210"/>
</dbReference>
<evidence type="ECO:0000256" key="7">
    <source>
        <dbReference type="ARBA" id="ARBA00023128"/>
    </source>
</evidence>
<dbReference type="GO" id="GO:0005743">
    <property type="term" value="C:mitochondrial inner membrane"/>
    <property type="evidence" value="ECO:0007669"/>
    <property type="project" value="UniProtKB-SubCell"/>
</dbReference>
<proteinExistence type="inferred from homology"/>
<evidence type="ECO:0000256" key="3">
    <source>
        <dbReference type="ARBA" id="ARBA00018191"/>
    </source>
</evidence>
<keyword evidence="4" id="KW-0812">Transmembrane</keyword>
<comment type="similarity">
    <text evidence="2">Belongs to the complex I NDUFA11 subunit family.</text>
</comment>
<dbReference type="OrthoDB" id="1913277at2759"/>
<evidence type="ECO:0000256" key="1">
    <source>
        <dbReference type="ARBA" id="ARBA00004292"/>
    </source>
</evidence>
<dbReference type="Proteomes" id="UP000594454">
    <property type="component" value="Chromosome 1"/>
</dbReference>
<accession>A0A7R8U9T9</accession>
<protein>
    <recommendedName>
        <fullName evidence="3">NADH dehydrogenase [ubiquinone] 1 alpha subcomplex subunit 11</fullName>
    </recommendedName>
    <alternativeName>
        <fullName evidence="9">Complex I-B14.7</fullName>
    </alternativeName>
    <alternativeName>
        <fullName evidence="10">NADH-ubiquinone oxidoreductase subunit B14.7</fullName>
    </alternativeName>
</protein>
<dbReference type="GO" id="GO:0045271">
    <property type="term" value="C:respiratory chain complex I"/>
    <property type="evidence" value="ECO:0007669"/>
    <property type="project" value="InterPro"/>
</dbReference>
<evidence type="ECO:0000256" key="6">
    <source>
        <dbReference type="ARBA" id="ARBA00022989"/>
    </source>
</evidence>
<sequence>MSLNSKYYDQPEGKDLSGKMIATNKAALTGGLIWSIYDVVLFSKPQGYLPTIGRIASITGPFMGIATAFTLGTYTATNVRGKDDTINYVIGGYCAGAVYGAWKRNLAAGIATGTFFALLGLTKKLSIMEGWDLFPEQKGRGWISLHEHDFTLMRDPAKNWTTGKEQ</sequence>
<keyword evidence="8" id="KW-0472">Membrane</keyword>
<dbReference type="PANTHER" id="PTHR21382:SF1">
    <property type="entry name" value="NADH DEHYDROGENASE [UBIQUINONE] 1 ALPHA SUBCOMPLEX SUBUNIT 11"/>
    <property type="match status" value="1"/>
</dbReference>
<dbReference type="InterPro" id="IPR039205">
    <property type="entry name" value="NDUFA11"/>
</dbReference>
<comment type="subcellular location">
    <subcellularLocation>
        <location evidence="1">Mitochondrion inner membrane</location>
        <topology evidence="1">Multi-pass membrane protein</topology>
        <orientation evidence="1">Matrix side</orientation>
    </subcellularLocation>
</comment>
<evidence type="ECO:0000256" key="4">
    <source>
        <dbReference type="ARBA" id="ARBA00022692"/>
    </source>
</evidence>
<keyword evidence="5" id="KW-0999">Mitochondrion inner membrane</keyword>
<gene>
    <name evidence="11" type="ORF">HERILL_LOCUS217</name>
</gene>
<dbReference type="GO" id="GO:0006120">
    <property type="term" value="P:mitochondrial electron transport, NADH to ubiquinone"/>
    <property type="evidence" value="ECO:0007669"/>
    <property type="project" value="InterPro"/>
</dbReference>
<dbReference type="AlphaFoldDB" id="A0A7R8U9T9"/>
<keyword evidence="7" id="KW-0496">Mitochondrion</keyword>
<evidence type="ECO:0000313" key="12">
    <source>
        <dbReference type="Proteomes" id="UP000594454"/>
    </source>
</evidence>
<reference evidence="11 12" key="1">
    <citation type="submission" date="2020-11" db="EMBL/GenBank/DDBJ databases">
        <authorList>
            <person name="Wallbank WR R."/>
            <person name="Pardo Diaz C."/>
            <person name="Kozak K."/>
            <person name="Martin S."/>
            <person name="Jiggins C."/>
            <person name="Moest M."/>
            <person name="Warren A I."/>
            <person name="Generalovic N T."/>
            <person name="Byers J.R.P. K."/>
            <person name="Montejo-Kovacevich G."/>
            <person name="Yen C E."/>
        </authorList>
    </citation>
    <scope>NUCLEOTIDE SEQUENCE [LARGE SCALE GENOMIC DNA]</scope>
</reference>
<dbReference type="PANTHER" id="PTHR21382">
    <property type="entry name" value="NADH-UBIQUINONE OXIDOREDUCTASE SUBUNIT"/>
    <property type="match status" value="1"/>
</dbReference>
<organism evidence="11 12">
    <name type="scientific">Hermetia illucens</name>
    <name type="common">Black soldier fly</name>
    <dbReference type="NCBI Taxonomy" id="343691"/>
    <lineage>
        <taxon>Eukaryota</taxon>
        <taxon>Metazoa</taxon>
        <taxon>Ecdysozoa</taxon>
        <taxon>Arthropoda</taxon>
        <taxon>Hexapoda</taxon>
        <taxon>Insecta</taxon>
        <taxon>Pterygota</taxon>
        <taxon>Neoptera</taxon>
        <taxon>Endopterygota</taxon>
        <taxon>Diptera</taxon>
        <taxon>Brachycera</taxon>
        <taxon>Stratiomyomorpha</taxon>
        <taxon>Stratiomyidae</taxon>
        <taxon>Hermetiinae</taxon>
        <taxon>Hermetia</taxon>
    </lineage>
</organism>
<keyword evidence="12" id="KW-1185">Reference proteome</keyword>
<dbReference type="OMA" id="SIEQGWE"/>
<keyword evidence="6" id="KW-1133">Transmembrane helix</keyword>
<evidence type="ECO:0000313" key="11">
    <source>
        <dbReference type="EMBL" id="CAD7076825.1"/>
    </source>
</evidence>
<evidence type="ECO:0000256" key="5">
    <source>
        <dbReference type="ARBA" id="ARBA00022792"/>
    </source>
</evidence>
<evidence type="ECO:0000256" key="10">
    <source>
        <dbReference type="ARBA" id="ARBA00031497"/>
    </source>
</evidence>
<dbReference type="InParanoid" id="A0A7R8U9T9"/>